<dbReference type="EMBL" id="JAAQPH010000030">
    <property type="protein sequence ID" value="NIA72026.1"/>
    <property type="molecule type" value="Genomic_DNA"/>
</dbReference>
<evidence type="ECO:0000259" key="3">
    <source>
        <dbReference type="Pfam" id="PF00534"/>
    </source>
</evidence>
<sequence length="473" mass="52924">MKYLFVHQNMPGQYKHICQRLAADKDNTVVFITKREGIELPNIHKVIYKPNREPAESTHRYIREAERGILHGQEVARKALELKSKGFVPDIIIGHPGWGETLYLKDVFPDTPLLNFFEFYYHAVGADVGFDPDVPTTLDTHCRIRTKNIVQFMGLEAADAGMAPTLWQYGQYPEEYRHKISVIHDGIDTAVCKANPDASLEIKNTDGAVTTLRQGEEVITFVVRNLEPYRGFPQFMRAAEQILKRRPQAKIIIVGGDEVSYGRALPNGETYRNKLLQEVDLDLSRVFFLGRVPYSTYLQVIQVSAVHVYLTFPFVLSWSMLESMSSECLVLASATPPVTEVIKDGVNGLLFDFYDHEAIANRVDEVLGHKDRMAAIRKKARATVLQNYDLEKCLKEQLKLIENLVAGKRPVAGSKPGKPSYRAAARPSGSTAASAKTKVAAKSKAKPKAKPKSRNSRATPRKSKTSTGKPARG</sequence>
<dbReference type="PANTHER" id="PTHR46401:SF2">
    <property type="entry name" value="GLYCOSYLTRANSFERASE WBBK-RELATED"/>
    <property type="match status" value="1"/>
</dbReference>
<dbReference type="SUPFAM" id="SSF53756">
    <property type="entry name" value="UDP-Glycosyltransferase/glycogen phosphorylase"/>
    <property type="match status" value="1"/>
</dbReference>
<feature type="domain" description="Glycosyl transferase family 4" evidence="4">
    <location>
        <begin position="26"/>
        <end position="190"/>
    </location>
</feature>
<keyword evidence="1" id="KW-0808">Transferase</keyword>
<protein>
    <submittedName>
        <fullName evidence="5">Glycosyltransferase</fullName>
    </submittedName>
</protein>
<dbReference type="GO" id="GO:0009103">
    <property type="term" value="P:lipopolysaccharide biosynthetic process"/>
    <property type="evidence" value="ECO:0007669"/>
    <property type="project" value="TreeGrafter"/>
</dbReference>
<dbReference type="AlphaFoldDB" id="A0A967F2K7"/>
<evidence type="ECO:0000256" key="1">
    <source>
        <dbReference type="ARBA" id="ARBA00022679"/>
    </source>
</evidence>
<feature type="domain" description="Glycosyl transferase family 1" evidence="3">
    <location>
        <begin position="214"/>
        <end position="382"/>
    </location>
</feature>
<dbReference type="PANTHER" id="PTHR46401">
    <property type="entry name" value="GLYCOSYLTRANSFERASE WBBK-RELATED"/>
    <property type="match status" value="1"/>
</dbReference>
<dbReference type="Pfam" id="PF00534">
    <property type="entry name" value="Glycos_transf_1"/>
    <property type="match status" value="1"/>
</dbReference>
<feature type="region of interest" description="Disordered" evidence="2">
    <location>
        <begin position="409"/>
        <end position="473"/>
    </location>
</feature>
<dbReference type="CDD" id="cd03818">
    <property type="entry name" value="GT4_ExpC-like"/>
    <property type="match status" value="1"/>
</dbReference>
<comment type="caution">
    <text evidence="5">The sequence shown here is derived from an EMBL/GenBank/DDBJ whole genome shotgun (WGS) entry which is preliminary data.</text>
</comment>
<dbReference type="GO" id="GO:0016757">
    <property type="term" value="F:glycosyltransferase activity"/>
    <property type="evidence" value="ECO:0007669"/>
    <property type="project" value="InterPro"/>
</dbReference>
<gene>
    <name evidence="5" type="ORF">HBA54_25830</name>
</gene>
<dbReference type="RefSeq" id="WP_167230631.1">
    <property type="nucleotide sequence ID" value="NZ_JAAQPH010000030.1"/>
</dbReference>
<keyword evidence="6" id="KW-1185">Reference proteome</keyword>
<dbReference type="Proteomes" id="UP000761264">
    <property type="component" value="Unassembled WGS sequence"/>
</dbReference>
<feature type="compositionally biased region" description="Basic residues" evidence="2">
    <location>
        <begin position="439"/>
        <end position="464"/>
    </location>
</feature>
<organism evidence="5 6">
    <name type="scientific">Pelagibius litoralis</name>
    <dbReference type="NCBI Taxonomy" id="374515"/>
    <lineage>
        <taxon>Bacteria</taxon>
        <taxon>Pseudomonadati</taxon>
        <taxon>Pseudomonadota</taxon>
        <taxon>Alphaproteobacteria</taxon>
        <taxon>Rhodospirillales</taxon>
        <taxon>Rhodovibrionaceae</taxon>
        <taxon>Pelagibius</taxon>
    </lineage>
</organism>
<dbReference type="InterPro" id="IPR001296">
    <property type="entry name" value="Glyco_trans_1"/>
</dbReference>
<evidence type="ECO:0000313" key="6">
    <source>
        <dbReference type="Proteomes" id="UP000761264"/>
    </source>
</evidence>
<evidence type="ECO:0000256" key="2">
    <source>
        <dbReference type="SAM" id="MobiDB-lite"/>
    </source>
</evidence>
<name>A0A967F2K7_9PROT</name>
<dbReference type="Pfam" id="PF12000">
    <property type="entry name" value="Glyco_trans_4_3"/>
    <property type="match status" value="1"/>
</dbReference>
<proteinExistence type="predicted"/>
<evidence type="ECO:0000313" key="5">
    <source>
        <dbReference type="EMBL" id="NIA72026.1"/>
    </source>
</evidence>
<dbReference type="InterPro" id="IPR022623">
    <property type="entry name" value="Glyco_trans_4"/>
</dbReference>
<dbReference type="Gene3D" id="3.40.50.2000">
    <property type="entry name" value="Glycogen Phosphorylase B"/>
    <property type="match status" value="1"/>
</dbReference>
<accession>A0A967F2K7</accession>
<reference evidence="5" key="1">
    <citation type="submission" date="2020-03" db="EMBL/GenBank/DDBJ databases">
        <title>Genome of Pelagibius litoralis DSM 21314T.</title>
        <authorList>
            <person name="Wang G."/>
        </authorList>
    </citation>
    <scope>NUCLEOTIDE SEQUENCE</scope>
    <source>
        <strain evidence="5">DSM 21314</strain>
    </source>
</reference>
<evidence type="ECO:0000259" key="4">
    <source>
        <dbReference type="Pfam" id="PF12000"/>
    </source>
</evidence>